<evidence type="ECO:0000313" key="3">
    <source>
        <dbReference type="Proteomes" id="UP001174909"/>
    </source>
</evidence>
<accession>A0AA35W853</accession>
<dbReference type="Proteomes" id="UP001174909">
    <property type="component" value="Unassembled WGS sequence"/>
</dbReference>
<name>A0AA35W853_GEOBA</name>
<feature type="region of interest" description="Disordered" evidence="1">
    <location>
        <begin position="52"/>
        <end position="105"/>
    </location>
</feature>
<evidence type="ECO:0000256" key="1">
    <source>
        <dbReference type="SAM" id="MobiDB-lite"/>
    </source>
</evidence>
<dbReference type="AlphaFoldDB" id="A0AA35W853"/>
<keyword evidence="3" id="KW-1185">Reference proteome</keyword>
<feature type="compositionally biased region" description="Basic and acidic residues" evidence="1">
    <location>
        <begin position="62"/>
        <end position="71"/>
    </location>
</feature>
<dbReference type="EMBL" id="CASHTH010000606">
    <property type="protein sequence ID" value="CAI8005395.1"/>
    <property type="molecule type" value="Genomic_DNA"/>
</dbReference>
<organism evidence="2 3">
    <name type="scientific">Geodia barretti</name>
    <name type="common">Barrett's horny sponge</name>
    <dbReference type="NCBI Taxonomy" id="519541"/>
    <lineage>
        <taxon>Eukaryota</taxon>
        <taxon>Metazoa</taxon>
        <taxon>Porifera</taxon>
        <taxon>Demospongiae</taxon>
        <taxon>Heteroscleromorpha</taxon>
        <taxon>Tetractinellida</taxon>
        <taxon>Astrophorina</taxon>
        <taxon>Geodiidae</taxon>
        <taxon>Geodia</taxon>
    </lineage>
</organism>
<comment type="caution">
    <text evidence="2">The sequence shown here is derived from an EMBL/GenBank/DDBJ whole genome shotgun (WGS) entry which is preliminary data.</text>
</comment>
<reference evidence="2" key="1">
    <citation type="submission" date="2023-03" db="EMBL/GenBank/DDBJ databases">
        <authorList>
            <person name="Steffen K."/>
            <person name="Cardenas P."/>
        </authorList>
    </citation>
    <scope>NUCLEOTIDE SEQUENCE</scope>
</reference>
<gene>
    <name evidence="2" type="ORF">GBAR_LOCUS4203</name>
</gene>
<proteinExistence type="predicted"/>
<evidence type="ECO:0000313" key="2">
    <source>
        <dbReference type="EMBL" id="CAI8005395.1"/>
    </source>
</evidence>
<sequence>MELAMTSLSQFSTLLGTLPPPSLALLMEELVSRGLPGNWHAACCWCTKPLREEEEVSGGEEGGGKGVEENQKTPSQTHQVDWEEDDGLMSLPSFSSDDFMDMHVV</sequence>
<protein>
    <submittedName>
        <fullName evidence="2">Uncharacterized protein</fullName>
    </submittedName>
</protein>